<protein>
    <recommendedName>
        <fullName evidence="6">FYVE-type domain-containing protein</fullName>
    </recommendedName>
</protein>
<dbReference type="PROSITE" id="PS50178">
    <property type="entry name" value="ZF_FYVE"/>
    <property type="match status" value="1"/>
</dbReference>
<evidence type="ECO:0000256" key="3">
    <source>
        <dbReference type="ARBA" id="ARBA00022833"/>
    </source>
</evidence>
<evidence type="ECO:0000256" key="4">
    <source>
        <dbReference type="PROSITE-ProRule" id="PRU00091"/>
    </source>
</evidence>
<dbReference type="InterPro" id="IPR000306">
    <property type="entry name" value="Znf_FYVE"/>
</dbReference>
<dbReference type="OrthoDB" id="303614at2759"/>
<dbReference type="Proteomes" id="UP000693981">
    <property type="component" value="Unassembled WGS sequence"/>
</dbReference>
<dbReference type="GO" id="GO:0008270">
    <property type="term" value="F:zinc ion binding"/>
    <property type="evidence" value="ECO:0007669"/>
    <property type="project" value="UniProtKB-KW"/>
</dbReference>
<evidence type="ECO:0000256" key="1">
    <source>
        <dbReference type="ARBA" id="ARBA00022723"/>
    </source>
</evidence>
<evidence type="ECO:0000313" key="8">
    <source>
        <dbReference type="Proteomes" id="UP000693981"/>
    </source>
</evidence>
<accession>A0A8T1WJX1</accession>
<dbReference type="PANTHER" id="PTHR43102:SF2">
    <property type="entry name" value="GAF DOMAIN-CONTAINING PROTEIN"/>
    <property type="match status" value="1"/>
</dbReference>
<evidence type="ECO:0000256" key="5">
    <source>
        <dbReference type="SAM" id="MobiDB-lite"/>
    </source>
</evidence>
<dbReference type="InterPro" id="IPR017455">
    <property type="entry name" value="Znf_FYVE-rel"/>
</dbReference>
<comment type="caution">
    <text evidence="7">The sequence shown here is derived from an EMBL/GenBank/DDBJ whole genome shotgun (WGS) entry which is preliminary data.</text>
</comment>
<feature type="domain" description="FYVE-type" evidence="6">
    <location>
        <begin position="265"/>
        <end position="324"/>
    </location>
</feature>
<dbReference type="AlphaFoldDB" id="A0A8T1WJX1"/>
<dbReference type="Pfam" id="PF01363">
    <property type="entry name" value="FYVE"/>
    <property type="match status" value="1"/>
</dbReference>
<dbReference type="InterPro" id="IPR003018">
    <property type="entry name" value="GAF"/>
</dbReference>
<keyword evidence="2 4" id="KW-0863">Zinc-finger</keyword>
<dbReference type="EMBL" id="JAGDFL010000277">
    <property type="protein sequence ID" value="KAG7394362.1"/>
    <property type="molecule type" value="Genomic_DNA"/>
</dbReference>
<organism evidence="7 8">
    <name type="scientific">Phytophthora boehmeriae</name>
    <dbReference type="NCBI Taxonomy" id="109152"/>
    <lineage>
        <taxon>Eukaryota</taxon>
        <taxon>Sar</taxon>
        <taxon>Stramenopiles</taxon>
        <taxon>Oomycota</taxon>
        <taxon>Peronosporomycetes</taxon>
        <taxon>Peronosporales</taxon>
        <taxon>Peronosporaceae</taxon>
        <taxon>Phytophthora</taxon>
    </lineage>
</organism>
<evidence type="ECO:0000256" key="2">
    <source>
        <dbReference type="ARBA" id="ARBA00022771"/>
    </source>
</evidence>
<dbReference type="CDD" id="cd00065">
    <property type="entry name" value="FYVE_like_SF"/>
    <property type="match status" value="1"/>
</dbReference>
<keyword evidence="8" id="KW-1185">Reference proteome</keyword>
<dbReference type="Pfam" id="PF01590">
    <property type="entry name" value="GAF"/>
    <property type="match status" value="1"/>
</dbReference>
<name>A0A8T1WJX1_9STRA</name>
<dbReference type="SMART" id="SM00064">
    <property type="entry name" value="FYVE"/>
    <property type="match status" value="1"/>
</dbReference>
<dbReference type="PANTHER" id="PTHR43102">
    <property type="entry name" value="SLR1143 PROTEIN"/>
    <property type="match status" value="1"/>
</dbReference>
<reference evidence="7" key="1">
    <citation type="submission" date="2021-02" db="EMBL/GenBank/DDBJ databases">
        <authorList>
            <person name="Palmer J.M."/>
        </authorList>
    </citation>
    <scope>NUCLEOTIDE SEQUENCE</scope>
    <source>
        <strain evidence="7">SCRP23</strain>
    </source>
</reference>
<keyword evidence="3" id="KW-0862">Zinc</keyword>
<evidence type="ECO:0000259" key="6">
    <source>
        <dbReference type="PROSITE" id="PS50178"/>
    </source>
</evidence>
<gene>
    <name evidence="7" type="ORF">PHYBOEH_005268</name>
</gene>
<feature type="compositionally biased region" description="Polar residues" evidence="5">
    <location>
        <begin position="396"/>
        <end position="410"/>
    </location>
</feature>
<feature type="region of interest" description="Disordered" evidence="5">
    <location>
        <begin position="324"/>
        <end position="348"/>
    </location>
</feature>
<proteinExistence type="predicted"/>
<evidence type="ECO:0000313" key="7">
    <source>
        <dbReference type="EMBL" id="KAG7394362.1"/>
    </source>
</evidence>
<keyword evidence="1" id="KW-0479">Metal-binding</keyword>
<sequence length="706" mass="78520">MYSMFPMVEKTYRVQITKDIERDLRFLGQSRVDALTSPFSMKLLKDKAGLKLYELCEKEFYTMKAVTTVNAPLQEVMHMLSMGNTTSLREVMGEIFGTLFLDGVVLYKKQDSLSRPNESLSVSWTALQASKPNLPHRDYVFLRYGDIFEKNVEHGSMYQNNGSGLYIGASIWESIELDGCDPLPASQNVARLRMRRTGFVVEETGHEGTLQVSLYLSESHPGRDAVSTLTRSWMTKVVSCVSKIPSAMLTRALSSQSLLTKRDFRKDGPQCYLCLKAFTVFRRKHHCRVCGDVVCSGCSEMKSMRQSNGNREVRLCTQCRTSSTTSILSSNSGSNSMSNSTSNSLSQANASARSLPSFSTNSYESYDIDASQISSSTYTANVSESCSETARPKTYPMTSNGSFRQRSSGSPVLGLNSDLSNLHRGGRYSAKQDGDTSSEYSEFGEFHWDEDAIRPSAENQVNLERKLTVRENTPFNYALNYSSRQEWPKAPVPPQETERLKKVRGLHLADPGKQFQELCEYAAAELGCQIAAICFIGDKSGFLMARVGLDKRELPRNMLMDSHVIMSTDPTIILDASEDLRFIKNPLVTDGRVRFFAGFPLITSDGQVVGSLSVADPFARELLPGDKFLFLRNLADVAIRGIEQNTLMSVAIRRDGGNVNKVKSTIQAPPPPGMGIADAELTMQELLRTAYTTQCQVRMQVNPLAE</sequence>
<feature type="region of interest" description="Disordered" evidence="5">
    <location>
        <begin position="386"/>
        <end position="441"/>
    </location>
</feature>